<gene>
    <name evidence="2" type="ORF">CASFOL_016800</name>
</gene>
<keyword evidence="1" id="KW-0812">Transmembrane</keyword>
<evidence type="ECO:0000256" key="1">
    <source>
        <dbReference type="SAM" id="Phobius"/>
    </source>
</evidence>
<keyword evidence="3" id="KW-1185">Reference proteome</keyword>
<dbReference type="Proteomes" id="UP001632038">
    <property type="component" value="Unassembled WGS sequence"/>
</dbReference>
<reference evidence="3" key="1">
    <citation type="journal article" date="2024" name="IScience">
        <title>Strigolactones Initiate the Formation of Haustorium-like Structures in Castilleja.</title>
        <authorList>
            <person name="Buerger M."/>
            <person name="Peterson D."/>
            <person name="Chory J."/>
        </authorList>
    </citation>
    <scope>NUCLEOTIDE SEQUENCE [LARGE SCALE GENOMIC DNA]</scope>
</reference>
<evidence type="ECO:0000313" key="2">
    <source>
        <dbReference type="EMBL" id="KAL3638893.1"/>
    </source>
</evidence>
<evidence type="ECO:0000313" key="3">
    <source>
        <dbReference type="Proteomes" id="UP001632038"/>
    </source>
</evidence>
<name>A0ABD3D995_9LAMI</name>
<keyword evidence="1" id="KW-0472">Membrane</keyword>
<organism evidence="2 3">
    <name type="scientific">Castilleja foliolosa</name>
    <dbReference type="NCBI Taxonomy" id="1961234"/>
    <lineage>
        <taxon>Eukaryota</taxon>
        <taxon>Viridiplantae</taxon>
        <taxon>Streptophyta</taxon>
        <taxon>Embryophyta</taxon>
        <taxon>Tracheophyta</taxon>
        <taxon>Spermatophyta</taxon>
        <taxon>Magnoliopsida</taxon>
        <taxon>eudicotyledons</taxon>
        <taxon>Gunneridae</taxon>
        <taxon>Pentapetalae</taxon>
        <taxon>asterids</taxon>
        <taxon>lamiids</taxon>
        <taxon>Lamiales</taxon>
        <taxon>Orobanchaceae</taxon>
        <taxon>Pedicularideae</taxon>
        <taxon>Castillejinae</taxon>
        <taxon>Castilleja</taxon>
    </lineage>
</organism>
<proteinExistence type="predicted"/>
<comment type="caution">
    <text evidence="2">The sequence shown here is derived from an EMBL/GenBank/DDBJ whole genome shotgun (WGS) entry which is preliminary data.</text>
</comment>
<dbReference type="EMBL" id="JAVIJP010000018">
    <property type="protein sequence ID" value="KAL3638893.1"/>
    <property type="molecule type" value="Genomic_DNA"/>
</dbReference>
<dbReference type="PANTHER" id="PTHR35697:SF1">
    <property type="entry name" value="PROTEIN TRACHEARY ELEMENT DIFFERENTIATION-RELATED 7"/>
    <property type="match status" value="1"/>
</dbReference>
<dbReference type="AlphaFoldDB" id="A0ABD3D995"/>
<dbReference type="InterPro" id="IPR044950">
    <property type="entry name" value="TED6/7"/>
</dbReference>
<dbReference type="PANTHER" id="PTHR35697">
    <property type="entry name" value="OS08G0108300 PROTEIN"/>
    <property type="match status" value="1"/>
</dbReference>
<protein>
    <submittedName>
        <fullName evidence="2">Uncharacterized protein</fullName>
    </submittedName>
</protein>
<accession>A0ABD3D995</accession>
<keyword evidence="1" id="KW-1133">Transmembrane helix</keyword>
<sequence length="138" mass="15381">MASSPPPLSSSPGGDEGPTVIIVVFVSFGFIFFAVFSLFALWCLLNKRKKKKTFDVEVEEETDIIRTDKHRRVKEAIVQGPHGLKTLVLSVEEDKHVQKEIIKNEKKIEKSGEIITVDIETGESSSNPPSIHKAHQNV</sequence>
<feature type="transmembrane region" description="Helical" evidence="1">
    <location>
        <begin position="20"/>
        <end position="45"/>
    </location>
</feature>